<organism evidence="1 2">
    <name type="scientific">Dibothriocephalus latus</name>
    <name type="common">Fish tapeworm</name>
    <name type="synonym">Diphyllobothrium latum</name>
    <dbReference type="NCBI Taxonomy" id="60516"/>
    <lineage>
        <taxon>Eukaryota</taxon>
        <taxon>Metazoa</taxon>
        <taxon>Spiralia</taxon>
        <taxon>Lophotrochozoa</taxon>
        <taxon>Platyhelminthes</taxon>
        <taxon>Cestoda</taxon>
        <taxon>Eucestoda</taxon>
        <taxon>Diphyllobothriidea</taxon>
        <taxon>Diphyllobothriidae</taxon>
        <taxon>Dibothriocephalus</taxon>
    </lineage>
</organism>
<keyword evidence="2" id="KW-1185">Reference proteome</keyword>
<dbReference type="AlphaFoldDB" id="A0A3P7LY09"/>
<gene>
    <name evidence="1" type="ORF">DILT_LOCUS13134</name>
</gene>
<dbReference type="GO" id="GO:1903426">
    <property type="term" value="P:regulation of reactive oxygen species biosynthetic process"/>
    <property type="evidence" value="ECO:0007669"/>
    <property type="project" value="TreeGrafter"/>
</dbReference>
<dbReference type="GO" id="GO:0052810">
    <property type="term" value="F:1-phosphatidylinositol-5-kinase activity"/>
    <property type="evidence" value="ECO:0007669"/>
    <property type="project" value="TreeGrafter"/>
</dbReference>
<evidence type="ECO:0000313" key="1">
    <source>
        <dbReference type="EMBL" id="VDN18250.1"/>
    </source>
</evidence>
<dbReference type="PANTHER" id="PTHR46715:SF1">
    <property type="entry name" value="1-PHOSPHATIDYLINOSITOL 3-PHOSPHATE 5-KINASE"/>
    <property type="match status" value="1"/>
</dbReference>
<sequence>MPIFVPSQTYNRRLRRSVRDARSYASLSLARTVFSTNSVLWPDPCIPTWIISIDFYGSNDLPLGLFLERFCFRYLL</sequence>
<dbReference type="GO" id="GO:0031410">
    <property type="term" value="C:cytoplasmic vesicle"/>
    <property type="evidence" value="ECO:0007669"/>
    <property type="project" value="TreeGrafter"/>
</dbReference>
<dbReference type="GO" id="GO:0090385">
    <property type="term" value="P:phagosome-lysosome fusion"/>
    <property type="evidence" value="ECO:0007669"/>
    <property type="project" value="TreeGrafter"/>
</dbReference>
<proteinExistence type="predicted"/>
<dbReference type="OrthoDB" id="158357at2759"/>
<dbReference type="GO" id="GO:0000285">
    <property type="term" value="F:1-phosphatidylinositol-3-phosphate 5-kinase activity"/>
    <property type="evidence" value="ECO:0007669"/>
    <property type="project" value="InterPro"/>
</dbReference>
<accession>A0A3P7LY09</accession>
<name>A0A3P7LY09_DIBLA</name>
<reference evidence="1 2" key="1">
    <citation type="submission" date="2018-11" db="EMBL/GenBank/DDBJ databases">
        <authorList>
            <consortium name="Pathogen Informatics"/>
        </authorList>
    </citation>
    <scope>NUCLEOTIDE SEQUENCE [LARGE SCALE GENOMIC DNA]</scope>
</reference>
<dbReference type="InterPro" id="IPR043548">
    <property type="entry name" value="PIKfyve"/>
</dbReference>
<dbReference type="PANTHER" id="PTHR46715">
    <property type="entry name" value="1-PHOSPHATIDYLINOSITOL 3-PHOSPHATE 5-KINASE"/>
    <property type="match status" value="1"/>
</dbReference>
<dbReference type="Proteomes" id="UP000281553">
    <property type="component" value="Unassembled WGS sequence"/>
</dbReference>
<evidence type="ECO:0000313" key="2">
    <source>
        <dbReference type="Proteomes" id="UP000281553"/>
    </source>
</evidence>
<dbReference type="GO" id="GO:0012506">
    <property type="term" value="C:vesicle membrane"/>
    <property type="evidence" value="ECO:0007669"/>
    <property type="project" value="TreeGrafter"/>
</dbReference>
<dbReference type="EMBL" id="UYRU01068988">
    <property type="protein sequence ID" value="VDN18250.1"/>
    <property type="molecule type" value="Genomic_DNA"/>
</dbReference>
<protein>
    <submittedName>
        <fullName evidence="1">Uncharacterized protein</fullName>
    </submittedName>
</protein>
<dbReference type="GO" id="GO:0032438">
    <property type="term" value="P:melanosome organization"/>
    <property type="evidence" value="ECO:0007669"/>
    <property type="project" value="TreeGrafter"/>
</dbReference>